<dbReference type="CDD" id="cd00067">
    <property type="entry name" value="GAL4"/>
    <property type="match status" value="1"/>
</dbReference>
<dbReference type="HOGENOM" id="CLU_007091_1_0_1"/>
<dbReference type="PANTHER" id="PTHR31944">
    <property type="entry name" value="HEME-RESPONSIVE ZINC FINGER TRANSCRIPTION FACTOR HAP1"/>
    <property type="match status" value="1"/>
</dbReference>
<feature type="region of interest" description="Disordered" evidence="8">
    <location>
        <begin position="1"/>
        <end position="35"/>
    </location>
</feature>
<evidence type="ECO:0000256" key="3">
    <source>
        <dbReference type="ARBA" id="ARBA00023015"/>
    </source>
</evidence>
<dbReference type="CDD" id="cd12148">
    <property type="entry name" value="fungal_TF_MHR"/>
    <property type="match status" value="1"/>
</dbReference>
<feature type="region of interest" description="Disordered" evidence="8">
    <location>
        <begin position="714"/>
        <end position="768"/>
    </location>
</feature>
<dbReference type="InParanoid" id="W3X255"/>
<dbReference type="STRING" id="1229662.W3X255"/>
<dbReference type="GO" id="GO:0008270">
    <property type="term" value="F:zinc ion binding"/>
    <property type="evidence" value="ECO:0007669"/>
    <property type="project" value="InterPro"/>
</dbReference>
<dbReference type="Proteomes" id="UP000030651">
    <property type="component" value="Unassembled WGS sequence"/>
</dbReference>
<dbReference type="OrthoDB" id="4236860at2759"/>
<feature type="domain" description="Zn(2)-C6 fungal-type" evidence="9">
    <location>
        <begin position="40"/>
        <end position="71"/>
    </location>
</feature>
<dbReference type="PANTHER" id="PTHR31944:SF130">
    <property type="entry name" value="ZN(II)2CYS6 TRANSCRIPTION FACTO (EUROFUNG)"/>
    <property type="match status" value="1"/>
</dbReference>
<keyword evidence="6" id="KW-0539">Nucleus</keyword>
<dbReference type="GO" id="GO:0001228">
    <property type="term" value="F:DNA-binding transcription activator activity, RNA polymerase II-specific"/>
    <property type="evidence" value="ECO:0007669"/>
    <property type="project" value="TreeGrafter"/>
</dbReference>
<keyword evidence="4" id="KW-0238">DNA-binding</keyword>
<accession>W3X255</accession>
<evidence type="ECO:0000256" key="7">
    <source>
        <dbReference type="SAM" id="Coils"/>
    </source>
</evidence>
<feature type="coiled-coil region" evidence="7">
    <location>
        <begin position="121"/>
        <end position="148"/>
    </location>
</feature>
<dbReference type="InterPro" id="IPR036864">
    <property type="entry name" value="Zn2-C6_fun-type_DNA-bd_sf"/>
</dbReference>
<keyword evidence="7" id="KW-0175">Coiled coil</keyword>
<reference evidence="11" key="1">
    <citation type="journal article" date="2015" name="BMC Genomics">
        <title>Genomic and transcriptomic analysis of the endophytic fungus Pestalotiopsis fici reveals its lifestyle and high potential for synthesis of natural products.</title>
        <authorList>
            <person name="Wang X."/>
            <person name="Zhang X."/>
            <person name="Liu L."/>
            <person name="Xiang M."/>
            <person name="Wang W."/>
            <person name="Sun X."/>
            <person name="Che Y."/>
            <person name="Guo L."/>
            <person name="Liu G."/>
            <person name="Guo L."/>
            <person name="Wang C."/>
            <person name="Yin W.B."/>
            <person name="Stadler M."/>
            <person name="Zhang X."/>
            <person name="Liu X."/>
        </authorList>
    </citation>
    <scope>NUCLEOTIDE SEQUENCE [LARGE SCALE GENOMIC DNA]</scope>
    <source>
        <strain evidence="11">W106-1 / CGMCC3.15140</strain>
    </source>
</reference>
<dbReference type="PROSITE" id="PS00463">
    <property type="entry name" value="ZN2_CY6_FUNGAL_1"/>
    <property type="match status" value="1"/>
</dbReference>
<protein>
    <recommendedName>
        <fullName evidence="9">Zn(2)-C6 fungal-type domain-containing protein</fullName>
    </recommendedName>
</protein>
<keyword evidence="5" id="KW-0804">Transcription</keyword>
<keyword evidence="1" id="KW-0479">Metal-binding</keyword>
<keyword evidence="3" id="KW-0805">Transcription regulation</keyword>
<dbReference type="SMART" id="SM00906">
    <property type="entry name" value="Fungal_trans"/>
    <property type="match status" value="1"/>
</dbReference>
<dbReference type="InterPro" id="IPR001138">
    <property type="entry name" value="Zn2Cys6_DnaBD"/>
</dbReference>
<organism evidence="10 11">
    <name type="scientific">Pestalotiopsis fici (strain W106-1 / CGMCC3.15140)</name>
    <dbReference type="NCBI Taxonomy" id="1229662"/>
    <lineage>
        <taxon>Eukaryota</taxon>
        <taxon>Fungi</taxon>
        <taxon>Dikarya</taxon>
        <taxon>Ascomycota</taxon>
        <taxon>Pezizomycotina</taxon>
        <taxon>Sordariomycetes</taxon>
        <taxon>Xylariomycetidae</taxon>
        <taxon>Amphisphaeriales</taxon>
        <taxon>Sporocadaceae</taxon>
        <taxon>Pestalotiopsis</taxon>
    </lineage>
</organism>
<keyword evidence="2" id="KW-0862">Zinc</keyword>
<dbReference type="RefSeq" id="XP_007835856.1">
    <property type="nucleotide sequence ID" value="XM_007837665.1"/>
</dbReference>
<dbReference type="InterPro" id="IPR007219">
    <property type="entry name" value="XnlR_reg_dom"/>
</dbReference>
<name>W3X255_PESFW</name>
<dbReference type="KEGG" id="pfy:PFICI_09084"/>
<evidence type="ECO:0000313" key="10">
    <source>
        <dbReference type="EMBL" id="ETS79231.1"/>
    </source>
</evidence>
<evidence type="ECO:0000256" key="1">
    <source>
        <dbReference type="ARBA" id="ARBA00022723"/>
    </source>
</evidence>
<proteinExistence type="predicted"/>
<keyword evidence="11" id="KW-1185">Reference proteome</keyword>
<evidence type="ECO:0000256" key="8">
    <source>
        <dbReference type="SAM" id="MobiDB-lite"/>
    </source>
</evidence>
<evidence type="ECO:0000256" key="5">
    <source>
        <dbReference type="ARBA" id="ARBA00023163"/>
    </source>
</evidence>
<dbReference type="GeneID" id="19274097"/>
<evidence type="ECO:0000259" key="9">
    <source>
        <dbReference type="PROSITE" id="PS50048"/>
    </source>
</evidence>
<dbReference type="PROSITE" id="PS50048">
    <property type="entry name" value="ZN2_CY6_FUNGAL_2"/>
    <property type="match status" value="1"/>
</dbReference>
<evidence type="ECO:0000256" key="6">
    <source>
        <dbReference type="ARBA" id="ARBA00023242"/>
    </source>
</evidence>
<sequence length="823" mass="92865">MSSQAGDQEKHPQPSEDGTQDDDDQHEDGGPRKRQRVRLSCLECRRRKLSCSRDLPCDRCIKSGTPEKCTYETRPGGATVVPISAAGVANGSNVGVAGGRTVPVDLTRPGMRREQDVLKDAAKDHDRIRKLELEVAQLRSALAKQTSVDGTTIAATPSTAKDVVAKDSPLDIPVPSFLRRCKPGSDGLDFKFVRGHNFKTRFFGPHNAWSCFRELTGLTPFMRETAEEWLRPLNIANKDRKKRGENRQRLFEAPDADLEALVPSREETDSLVAVYFDQFEQLHRIVHVPTFKRDYEKFWEPNPTRTGAFTALLLAVLATSACMDMQTTSKYVGVKSNAFQTAERWTKACDVWLAKQSHKHRKMLHYQVMCLLYLAKRANVIKKKQYWTNSGSLLREGIMVGLHRDGDEVSGKITPYYREMRRRLWATIMEFDLQASFDQGVPTLLSQLPIDAKAPRNIDDDEFDEETEELPTPKSASEYTFSSYQHIARQSLQTRLELNRVMTGPMVDLDWDRVTSYCEMITTEIDGLPPWDNEELNKTNDSRKPVLAHTLLHIQLRQYLIPLLQPYLRLRQHNSKYQYAEFMYYTAARDIAMMHHRLFQKGIRTLYYLREDIMHAAISLCSVSLHQPKGSTSLVMCNIEETLKLIATMISIKEDRILRCGNNDPWGYSSMCAALGLLETHLGKKTFENAKASAAERFISLHYKLLAYQIPPFPDPDAEDGHGGAPAGPMSRGPGGQDQHPTPGRPKQTPPCSADGTPVNSMQLGTAPYHRDGLPLSMPWLLPPTTDAAPMMPNPELNSGLELIGMDLNDLWSGNDWTGMDLM</sequence>
<dbReference type="Pfam" id="PF04082">
    <property type="entry name" value="Fungal_trans"/>
    <property type="match status" value="1"/>
</dbReference>
<dbReference type="InterPro" id="IPR051430">
    <property type="entry name" value="Fungal_TF_Env_Response"/>
</dbReference>
<evidence type="ECO:0000256" key="4">
    <source>
        <dbReference type="ARBA" id="ARBA00023125"/>
    </source>
</evidence>
<dbReference type="GO" id="GO:0005634">
    <property type="term" value="C:nucleus"/>
    <property type="evidence" value="ECO:0007669"/>
    <property type="project" value="TreeGrafter"/>
</dbReference>
<dbReference type="GO" id="GO:0000978">
    <property type="term" value="F:RNA polymerase II cis-regulatory region sequence-specific DNA binding"/>
    <property type="evidence" value="ECO:0007669"/>
    <property type="project" value="TreeGrafter"/>
</dbReference>
<dbReference type="SMART" id="SM00066">
    <property type="entry name" value="GAL4"/>
    <property type="match status" value="1"/>
</dbReference>
<evidence type="ECO:0000313" key="11">
    <source>
        <dbReference type="Proteomes" id="UP000030651"/>
    </source>
</evidence>
<evidence type="ECO:0000256" key="2">
    <source>
        <dbReference type="ARBA" id="ARBA00022833"/>
    </source>
</evidence>
<dbReference type="OMA" id="VYNQEMR"/>
<dbReference type="EMBL" id="KI912114">
    <property type="protein sequence ID" value="ETS79231.1"/>
    <property type="molecule type" value="Genomic_DNA"/>
</dbReference>
<dbReference type="Pfam" id="PF00172">
    <property type="entry name" value="Zn_clus"/>
    <property type="match status" value="1"/>
</dbReference>
<dbReference type="Gene3D" id="4.10.240.10">
    <property type="entry name" value="Zn(2)-C6 fungal-type DNA-binding domain"/>
    <property type="match status" value="1"/>
</dbReference>
<dbReference type="eggNOG" id="ENOG502SH73">
    <property type="taxonomic scope" value="Eukaryota"/>
</dbReference>
<gene>
    <name evidence="10" type="ORF">PFICI_09084</name>
</gene>
<dbReference type="AlphaFoldDB" id="W3X255"/>
<dbReference type="GO" id="GO:0006351">
    <property type="term" value="P:DNA-templated transcription"/>
    <property type="evidence" value="ECO:0007669"/>
    <property type="project" value="InterPro"/>
</dbReference>
<dbReference type="SUPFAM" id="SSF57701">
    <property type="entry name" value="Zn2/Cys6 DNA-binding domain"/>
    <property type="match status" value="1"/>
</dbReference>